<dbReference type="EMBL" id="JAABOA010007595">
    <property type="protein sequence ID" value="KAF9539844.1"/>
    <property type="molecule type" value="Genomic_DNA"/>
</dbReference>
<dbReference type="SUPFAM" id="SSF51322">
    <property type="entry name" value="Cyanovirin-N"/>
    <property type="match status" value="1"/>
</dbReference>
<organism evidence="3 4">
    <name type="scientific">Lunasporangiospora selenospora</name>
    <dbReference type="NCBI Taxonomy" id="979761"/>
    <lineage>
        <taxon>Eukaryota</taxon>
        <taxon>Fungi</taxon>
        <taxon>Fungi incertae sedis</taxon>
        <taxon>Mucoromycota</taxon>
        <taxon>Mortierellomycotina</taxon>
        <taxon>Mortierellomycetes</taxon>
        <taxon>Mortierellales</taxon>
        <taxon>Mortierellaceae</taxon>
        <taxon>Lunasporangiospora</taxon>
    </lineage>
</organism>
<name>A0A9P6F015_9FUNG</name>
<protein>
    <recommendedName>
        <fullName evidence="2">Cyanovirin-N domain-containing protein</fullName>
    </recommendedName>
</protein>
<feature type="domain" description="Cyanovirin-N" evidence="2">
    <location>
        <begin position="39"/>
        <end position="111"/>
    </location>
</feature>
<dbReference type="AlphaFoldDB" id="A0A9P6F015"/>
<accession>A0A9P6F015</accession>
<dbReference type="OrthoDB" id="2441380at2759"/>
<reference evidence="3" key="1">
    <citation type="journal article" date="2020" name="Fungal Divers.">
        <title>Resolving the Mortierellaceae phylogeny through synthesis of multi-gene phylogenetics and phylogenomics.</title>
        <authorList>
            <person name="Vandepol N."/>
            <person name="Liber J."/>
            <person name="Desiro A."/>
            <person name="Na H."/>
            <person name="Kennedy M."/>
            <person name="Barry K."/>
            <person name="Grigoriev I.V."/>
            <person name="Miller A.N."/>
            <person name="O'Donnell K."/>
            <person name="Stajich J.E."/>
            <person name="Bonito G."/>
        </authorList>
    </citation>
    <scope>NUCLEOTIDE SEQUENCE</scope>
    <source>
        <strain evidence="3">KOD1015</strain>
    </source>
</reference>
<feature type="non-terminal residue" evidence="3">
    <location>
        <position position="113"/>
    </location>
</feature>
<keyword evidence="4" id="KW-1185">Reference proteome</keyword>
<feature type="region of interest" description="Disordered" evidence="1">
    <location>
        <begin position="1"/>
        <end position="28"/>
    </location>
</feature>
<sequence length="113" mass="12429">PTTTKSSSTTTDSPTTTKSSSTTKPTPTCAEEIDENIAKSCRNFTLQVTKLAANCRGCGTWINSKIDLDHYIGNADGNFEWKRGFAYSARNITVYVNETSSEVILKANLRRID</sequence>
<evidence type="ECO:0000313" key="3">
    <source>
        <dbReference type="EMBL" id="KAF9539844.1"/>
    </source>
</evidence>
<proteinExistence type="predicted"/>
<dbReference type="InterPro" id="IPR036673">
    <property type="entry name" value="Cyanovirin-N_sf"/>
</dbReference>
<dbReference type="Gene3D" id="2.30.60.10">
    <property type="entry name" value="Cyanovirin-N"/>
    <property type="match status" value="1"/>
</dbReference>
<dbReference type="Proteomes" id="UP000780801">
    <property type="component" value="Unassembled WGS sequence"/>
</dbReference>
<feature type="non-terminal residue" evidence="3">
    <location>
        <position position="1"/>
    </location>
</feature>
<gene>
    <name evidence="3" type="ORF">BGW38_009909</name>
</gene>
<evidence type="ECO:0000256" key="1">
    <source>
        <dbReference type="SAM" id="MobiDB-lite"/>
    </source>
</evidence>
<dbReference type="Pfam" id="PF08881">
    <property type="entry name" value="CVNH"/>
    <property type="match status" value="1"/>
</dbReference>
<comment type="caution">
    <text evidence="3">The sequence shown here is derived from an EMBL/GenBank/DDBJ whole genome shotgun (WGS) entry which is preliminary data.</text>
</comment>
<dbReference type="InterPro" id="IPR011058">
    <property type="entry name" value="Cyanovirin-N"/>
</dbReference>
<evidence type="ECO:0000313" key="4">
    <source>
        <dbReference type="Proteomes" id="UP000780801"/>
    </source>
</evidence>
<evidence type="ECO:0000259" key="2">
    <source>
        <dbReference type="Pfam" id="PF08881"/>
    </source>
</evidence>